<evidence type="ECO:0000256" key="10">
    <source>
        <dbReference type="ARBA" id="ARBA00023237"/>
    </source>
</evidence>
<gene>
    <name evidence="13" type="ORF">CJU94_37895</name>
</gene>
<keyword evidence="10" id="KW-0998">Cell outer membrane</keyword>
<dbReference type="EMBL" id="CP022992">
    <property type="protein sequence ID" value="ASW03940.1"/>
    <property type="molecule type" value="Genomic_DNA"/>
</dbReference>
<dbReference type="Pfam" id="PF13609">
    <property type="entry name" value="Porin_4"/>
    <property type="match status" value="1"/>
</dbReference>
<feature type="chain" id="PRO_5013236058" evidence="11">
    <location>
        <begin position="21"/>
        <end position="378"/>
    </location>
</feature>
<evidence type="ECO:0000256" key="9">
    <source>
        <dbReference type="ARBA" id="ARBA00023136"/>
    </source>
</evidence>
<proteinExistence type="predicted"/>
<evidence type="ECO:0000259" key="12">
    <source>
        <dbReference type="Pfam" id="PF13609"/>
    </source>
</evidence>
<dbReference type="RefSeq" id="WP_095423687.1">
    <property type="nucleotide sequence ID" value="NZ_CP022992.1"/>
</dbReference>
<protein>
    <submittedName>
        <fullName evidence="13">Porin</fullName>
    </submittedName>
</protein>
<keyword evidence="8" id="KW-0626">Porin</keyword>
<dbReference type="GO" id="GO:0006811">
    <property type="term" value="P:monoatomic ion transport"/>
    <property type="evidence" value="ECO:0007669"/>
    <property type="project" value="UniProtKB-KW"/>
</dbReference>
<evidence type="ECO:0000256" key="2">
    <source>
        <dbReference type="ARBA" id="ARBA00011233"/>
    </source>
</evidence>
<comment type="subunit">
    <text evidence="2">Homotrimer.</text>
</comment>
<dbReference type="CDD" id="cd00342">
    <property type="entry name" value="gram_neg_porins"/>
    <property type="match status" value="1"/>
</dbReference>
<keyword evidence="5" id="KW-0812">Transmembrane</keyword>
<dbReference type="PANTHER" id="PTHR34501">
    <property type="entry name" value="PROTEIN YDDL-RELATED"/>
    <property type="match status" value="1"/>
</dbReference>
<name>A0A248VZX7_9BURK</name>
<dbReference type="InterPro" id="IPR033900">
    <property type="entry name" value="Gram_neg_porin_domain"/>
</dbReference>
<evidence type="ECO:0000256" key="8">
    <source>
        <dbReference type="ARBA" id="ARBA00023114"/>
    </source>
</evidence>
<dbReference type="InterPro" id="IPR050298">
    <property type="entry name" value="Gram-neg_bact_OMP"/>
</dbReference>
<dbReference type="InterPro" id="IPR023614">
    <property type="entry name" value="Porin_dom_sf"/>
</dbReference>
<dbReference type="OrthoDB" id="8679056at2"/>
<evidence type="ECO:0000256" key="6">
    <source>
        <dbReference type="ARBA" id="ARBA00022729"/>
    </source>
</evidence>
<keyword evidence="14" id="KW-1185">Reference proteome</keyword>
<evidence type="ECO:0000313" key="13">
    <source>
        <dbReference type="EMBL" id="ASW03940.1"/>
    </source>
</evidence>
<sequence length="378" mass="39955">MKSKFFIAGGLALCASSCLAESSITLYGVLDTGVEYISHAGIGNNRLVRMAGITGELPSRWGIHGSEDLGGSMKAVFTLENGFNVRDGSVNQGGRFFGRQAFVGLDTRYGVLTFGRQYTMSYWALVDSVVTAVNIYGVPSFDNYLPNVRSDNTISYRATFKGLMVGATYSLGGRDAAGTGNAPGSGTCAGTGAGNVACRQWSAILKYDAPLFGVSIAYDEQRGGTGASASFFNGRAPIPLSDSGDKDARAYANGYINVLANAKVSFGWIGRRVDTVLATLPNVHSNIFYVGAAYTFTPAFTLDGQFVRTVDRTQDTRGSMGVVRGTYLLSKRTAVYAQVAYLMNSTNAQYTVSVGGPGATPNAGVNQFGAMLGIRTTF</sequence>
<dbReference type="PANTHER" id="PTHR34501:SF9">
    <property type="entry name" value="MAJOR OUTER MEMBRANE PROTEIN P.IA"/>
    <property type="match status" value="1"/>
</dbReference>
<keyword evidence="13" id="KW-0614">Plasmid</keyword>
<comment type="subcellular location">
    <subcellularLocation>
        <location evidence="1">Cell outer membrane</location>
        <topology evidence="1">Multi-pass membrane protein</topology>
    </subcellularLocation>
</comment>
<evidence type="ECO:0000313" key="14">
    <source>
        <dbReference type="Proteomes" id="UP000215158"/>
    </source>
</evidence>
<evidence type="ECO:0000256" key="1">
    <source>
        <dbReference type="ARBA" id="ARBA00004571"/>
    </source>
</evidence>
<evidence type="ECO:0000256" key="4">
    <source>
        <dbReference type="ARBA" id="ARBA00022452"/>
    </source>
</evidence>
<keyword evidence="4" id="KW-1134">Transmembrane beta strand</keyword>
<feature type="domain" description="Porin" evidence="12">
    <location>
        <begin position="11"/>
        <end position="346"/>
    </location>
</feature>
<dbReference type="AlphaFoldDB" id="A0A248VZX7"/>
<organism evidence="13 14">
    <name type="scientific">Paraburkholderia aromaticivorans</name>
    <dbReference type="NCBI Taxonomy" id="2026199"/>
    <lineage>
        <taxon>Bacteria</taxon>
        <taxon>Pseudomonadati</taxon>
        <taxon>Pseudomonadota</taxon>
        <taxon>Betaproteobacteria</taxon>
        <taxon>Burkholderiales</taxon>
        <taxon>Burkholderiaceae</taxon>
        <taxon>Paraburkholderia</taxon>
    </lineage>
</organism>
<evidence type="ECO:0000256" key="11">
    <source>
        <dbReference type="SAM" id="SignalP"/>
    </source>
</evidence>
<dbReference type="KEGG" id="parb:CJU94_37895"/>
<evidence type="ECO:0000256" key="7">
    <source>
        <dbReference type="ARBA" id="ARBA00023065"/>
    </source>
</evidence>
<keyword evidence="7" id="KW-0406">Ion transport</keyword>
<dbReference type="GO" id="GO:0046930">
    <property type="term" value="C:pore complex"/>
    <property type="evidence" value="ECO:0007669"/>
    <property type="project" value="UniProtKB-KW"/>
</dbReference>
<keyword evidence="9" id="KW-0472">Membrane</keyword>
<keyword evidence="3" id="KW-0813">Transport</keyword>
<dbReference type="Gene3D" id="2.40.160.10">
    <property type="entry name" value="Porin"/>
    <property type="match status" value="1"/>
</dbReference>
<dbReference type="SUPFAM" id="SSF56935">
    <property type="entry name" value="Porins"/>
    <property type="match status" value="1"/>
</dbReference>
<evidence type="ECO:0000256" key="5">
    <source>
        <dbReference type="ARBA" id="ARBA00022692"/>
    </source>
</evidence>
<dbReference type="Proteomes" id="UP000215158">
    <property type="component" value="Plasmid pBN2"/>
</dbReference>
<keyword evidence="6 11" id="KW-0732">Signal</keyword>
<evidence type="ECO:0000256" key="3">
    <source>
        <dbReference type="ARBA" id="ARBA00022448"/>
    </source>
</evidence>
<accession>A0A248VZX7</accession>
<dbReference type="GO" id="GO:0009279">
    <property type="term" value="C:cell outer membrane"/>
    <property type="evidence" value="ECO:0007669"/>
    <property type="project" value="UniProtKB-SubCell"/>
</dbReference>
<dbReference type="GO" id="GO:0015288">
    <property type="term" value="F:porin activity"/>
    <property type="evidence" value="ECO:0007669"/>
    <property type="project" value="UniProtKB-KW"/>
</dbReference>
<feature type="signal peptide" evidence="11">
    <location>
        <begin position="1"/>
        <end position="20"/>
    </location>
</feature>
<reference evidence="13 14" key="1">
    <citation type="submission" date="2017-08" db="EMBL/GenBank/DDBJ databases">
        <title>Identification and genetic characteristics of simultaneous BTEX- and naphthalene-degrading Paraburkholderia sp. BN5 isolated from petroleum-contaminated soil.</title>
        <authorList>
            <person name="Lee Y."/>
            <person name="Jeon C.O."/>
        </authorList>
    </citation>
    <scope>NUCLEOTIDE SEQUENCE [LARGE SCALE GENOMIC DNA]</scope>
    <source>
        <strain evidence="13 14">BN5</strain>
        <plasmid evidence="13 14">pBN2</plasmid>
    </source>
</reference>
<geneLocation type="plasmid" evidence="13 14">
    <name>pBN2</name>
</geneLocation>